<dbReference type="AlphaFoldDB" id="X0UI12"/>
<dbReference type="InterPro" id="IPR052368">
    <property type="entry name" value="2-oxoacid_oxidoreductase"/>
</dbReference>
<dbReference type="InterPro" id="IPR033412">
    <property type="entry name" value="PFOR_II"/>
</dbReference>
<gene>
    <name evidence="2" type="ORF">S01H1_41446</name>
</gene>
<accession>X0UI12</accession>
<name>X0UI12_9ZZZZ</name>
<dbReference type="PANTHER" id="PTHR43088:SF1">
    <property type="entry name" value="SUBUNIT OF PYRUVATE:FLAVODOXIN OXIDOREDUCTASE"/>
    <property type="match status" value="1"/>
</dbReference>
<protein>
    <recommendedName>
        <fullName evidence="1">Pyruvate:ferredoxin oxidoreductase core domain-containing protein</fullName>
    </recommendedName>
</protein>
<dbReference type="Gene3D" id="3.40.50.920">
    <property type="match status" value="1"/>
</dbReference>
<dbReference type="EMBL" id="BARS01026291">
    <property type="protein sequence ID" value="GAF99987.1"/>
    <property type="molecule type" value="Genomic_DNA"/>
</dbReference>
<feature type="non-terminal residue" evidence="2">
    <location>
        <position position="193"/>
    </location>
</feature>
<dbReference type="Pfam" id="PF17147">
    <property type="entry name" value="PFOR_II"/>
    <property type="match status" value="1"/>
</dbReference>
<proteinExistence type="predicted"/>
<organism evidence="2">
    <name type="scientific">marine sediment metagenome</name>
    <dbReference type="NCBI Taxonomy" id="412755"/>
    <lineage>
        <taxon>unclassified sequences</taxon>
        <taxon>metagenomes</taxon>
        <taxon>ecological metagenomes</taxon>
    </lineage>
</organism>
<reference evidence="2" key="1">
    <citation type="journal article" date="2014" name="Front. Microbiol.">
        <title>High frequency of phylogenetically diverse reductive dehalogenase-homologous genes in deep subseafloor sedimentary metagenomes.</title>
        <authorList>
            <person name="Kawai M."/>
            <person name="Futagami T."/>
            <person name="Toyoda A."/>
            <person name="Takaki Y."/>
            <person name="Nishi S."/>
            <person name="Hori S."/>
            <person name="Arai W."/>
            <person name="Tsubouchi T."/>
            <person name="Morono Y."/>
            <person name="Uchiyama I."/>
            <person name="Ito T."/>
            <person name="Fujiyama A."/>
            <person name="Inagaki F."/>
            <person name="Takami H."/>
        </authorList>
    </citation>
    <scope>NUCLEOTIDE SEQUENCE</scope>
    <source>
        <strain evidence="2">Expedition CK06-06</strain>
    </source>
</reference>
<feature type="domain" description="Pyruvate:ferredoxin oxidoreductase core" evidence="1">
    <location>
        <begin position="84"/>
        <end position="164"/>
    </location>
</feature>
<dbReference type="PANTHER" id="PTHR43088">
    <property type="entry name" value="SUBUNIT OF PYRUVATE:FLAVODOXIN OXIDOREDUCTASE-RELATED"/>
    <property type="match status" value="1"/>
</dbReference>
<dbReference type="InterPro" id="IPR009014">
    <property type="entry name" value="Transketo_C/PFOR_II"/>
</dbReference>
<comment type="caution">
    <text evidence="2">The sequence shown here is derived from an EMBL/GenBank/DDBJ whole genome shotgun (WGS) entry which is preliminary data.</text>
</comment>
<sequence>MTVYVLTDATIGQSCELVDLKTRDFGTLPDKDWVLRGLDERGGTRQEIHQHMWDYVGYHQDMNEKYGEITENEIKCESYRMDDAEVILIAYGYVSRMAKGAVDLAREEGLKVGLLRPITLWPFPTNVLRELSLQAHHILVVEHSSGLLVEDVECALQGKVPVHLLGIWGTHRRDSSGIIYPERIVEEIKQLEG</sequence>
<evidence type="ECO:0000313" key="2">
    <source>
        <dbReference type="EMBL" id="GAF99987.1"/>
    </source>
</evidence>
<evidence type="ECO:0000259" key="1">
    <source>
        <dbReference type="Pfam" id="PF17147"/>
    </source>
</evidence>
<dbReference type="SUPFAM" id="SSF52922">
    <property type="entry name" value="TK C-terminal domain-like"/>
    <property type="match status" value="1"/>
</dbReference>